<organism evidence="2 3">
    <name type="scientific">Stylosanthes scabra</name>
    <dbReference type="NCBI Taxonomy" id="79078"/>
    <lineage>
        <taxon>Eukaryota</taxon>
        <taxon>Viridiplantae</taxon>
        <taxon>Streptophyta</taxon>
        <taxon>Embryophyta</taxon>
        <taxon>Tracheophyta</taxon>
        <taxon>Spermatophyta</taxon>
        <taxon>Magnoliopsida</taxon>
        <taxon>eudicotyledons</taxon>
        <taxon>Gunneridae</taxon>
        <taxon>Pentapetalae</taxon>
        <taxon>rosids</taxon>
        <taxon>fabids</taxon>
        <taxon>Fabales</taxon>
        <taxon>Fabaceae</taxon>
        <taxon>Papilionoideae</taxon>
        <taxon>50 kb inversion clade</taxon>
        <taxon>dalbergioids sensu lato</taxon>
        <taxon>Dalbergieae</taxon>
        <taxon>Pterocarpus clade</taxon>
        <taxon>Stylosanthes</taxon>
    </lineage>
</organism>
<sequence>MGHKTPANKRASTSRNDPPPPLSQVSLRRWFASKEVWEDFQKFYSKMPILKLLYLTEGLLPEDKYPVFWRLLDIQGLRPLLFLQECLMAAVATTLRIRDDLDMNGDGDFQMGGGTPPKSMESFDAKRAQQRLQVSVISGGKYLVGRMSTDHRLLQYMLSYIWLPRKGNHGALIEDDLIILWAMVKEVRLNWLYLIAWHLMCYTNRQDATGLGQGILWTKIFEHFGIDLSGEDAVPIDEGNAITSRHLNKVGIGPKAAVEEDVEVDEEGSHPQSVGSVTQFPPELMESFTQGMQSFRSSWGENVQRVNRRLDAFEARFTSHSNEIRDLGNDMYSFYGRVSPSEDQGFQDSASGHD</sequence>
<comment type="caution">
    <text evidence="2">The sequence shown here is derived from an EMBL/GenBank/DDBJ whole genome shotgun (WGS) entry which is preliminary data.</text>
</comment>
<name>A0ABU6TPM6_9FABA</name>
<evidence type="ECO:0000313" key="2">
    <source>
        <dbReference type="EMBL" id="MED6150400.1"/>
    </source>
</evidence>
<dbReference type="EMBL" id="JASCZI010091461">
    <property type="protein sequence ID" value="MED6150400.1"/>
    <property type="molecule type" value="Genomic_DNA"/>
</dbReference>
<evidence type="ECO:0000256" key="1">
    <source>
        <dbReference type="SAM" id="MobiDB-lite"/>
    </source>
</evidence>
<feature type="region of interest" description="Disordered" evidence="1">
    <location>
        <begin position="1"/>
        <end position="22"/>
    </location>
</feature>
<gene>
    <name evidence="2" type="ORF">PIB30_071908</name>
</gene>
<dbReference type="Proteomes" id="UP001341840">
    <property type="component" value="Unassembled WGS sequence"/>
</dbReference>
<evidence type="ECO:0008006" key="4">
    <source>
        <dbReference type="Google" id="ProtNLM"/>
    </source>
</evidence>
<evidence type="ECO:0000313" key="3">
    <source>
        <dbReference type="Proteomes" id="UP001341840"/>
    </source>
</evidence>
<accession>A0ABU6TPM6</accession>
<proteinExistence type="predicted"/>
<protein>
    <recommendedName>
        <fullName evidence="4">Aminotransferase-like plant mobile domain-containing protein</fullName>
    </recommendedName>
</protein>
<keyword evidence="3" id="KW-1185">Reference proteome</keyword>
<reference evidence="2 3" key="1">
    <citation type="journal article" date="2023" name="Plants (Basel)">
        <title>Bridging the Gap: Combining Genomics and Transcriptomics Approaches to Understand Stylosanthes scabra, an Orphan Legume from the Brazilian Caatinga.</title>
        <authorList>
            <person name="Ferreira-Neto J.R.C."/>
            <person name="da Silva M.D."/>
            <person name="Binneck E."/>
            <person name="de Melo N.F."/>
            <person name="da Silva R.H."/>
            <person name="de Melo A.L.T.M."/>
            <person name="Pandolfi V."/>
            <person name="Bustamante F.O."/>
            <person name="Brasileiro-Vidal A.C."/>
            <person name="Benko-Iseppon A.M."/>
        </authorList>
    </citation>
    <scope>NUCLEOTIDE SEQUENCE [LARGE SCALE GENOMIC DNA]</scope>
    <source>
        <tissue evidence="2">Leaves</tissue>
    </source>
</reference>